<accession>A0ABU4R8F7</accession>
<name>A0ABU4R8F7_9FLAO</name>
<protein>
    <submittedName>
        <fullName evidence="1">Uncharacterized protein</fullName>
    </submittedName>
</protein>
<dbReference type="RefSeq" id="WP_230001399.1">
    <property type="nucleotide sequence ID" value="NZ_CP087134.1"/>
</dbReference>
<reference evidence="1 2" key="1">
    <citation type="submission" date="2023-11" db="EMBL/GenBank/DDBJ databases">
        <title>Unpublished Manusciprt.</title>
        <authorList>
            <person name="Saticioglu I.B."/>
            <person name="Ay H."/>
            <person name="Ajmi N."/>
            <person name="Altun S."/>
            <person name="Duman M."/>
        </authorList>
    </citation>
    <scope>NUCLEOTIDE SEQUENCE [LARGE SCALE GENOMIC DNA]</scope>
    <source>
        <strain evidence="1 2">Fl-318</strain>
    </source>
</reference>
<proteinExistence type="predicted"/>
<sequence>MKTTTVKKNQKPQVNDTSVNSELQQLYVERIERFMALVELSYALKHSPKIIQSK</sequence>
<organism evidence="1 2">
    <name type="scientific">Flavobacterium cupriresistens</name>
    <dbReference type="NCBI Taxonomy" id="2893885"/>
    <lineage>
        <taxon>Bacteria</taxon>
        <taxon>Pseudomonadati</taxon>
        <taxon>Bacteroidota</taxon>
        <taxon>Flavobacteriia</taxon>
        <taxon>Flavobacteriales</taxon>
        <taxon>Flavobacteriaceae</taxon>
        <taxon>Flavobacterium</taxon>
    </lineage>
</organism>
<gene>
    <name evidence="1" type="ORF">SGQ83_02970</name>
</gene>
<evidence type="ECO:0000313" key="2">
    <source>
        <dbReference type="Proteomes" id="UP001273350"/>
    </source>
</evidence>
<dbReference type="EMBL" id="JAWXVI010000002">
    <property type="protein sequence ID" value="MDX6188298.1"/>
    <property type="molecule type" value="Genomic_DNA"/>
</dbReference>
<evidence type="ECO:0000313" key="1">
    <source>
        <dbReference type="EMBL" id="MDX6188298.1"/>
    </source>
</evidence>
<dbReference type="Proteomes" id="UP001273350">
    <property type="component" value="Unassembled WGS sequence"/>
</dbReference>
<keyword evidence="2" id="KW-1185">Reference proteome</keyword>
<comment type="caution">
    <text evidence="1">The sequence shown here is derived from an EMBL/GenBank/DDBJ whole genome shotgun (WGS) entry which is preliminary data.</text>
</comment>